<dbReference type="RefSeq" id="WP_061780325.1">
    <property type="nucleotide sequence ID" value="NZ_CBCRYR010000003.1"/>
</dbReference>
<name>A0A7Y6B7J5_9SPHN</name>
<accession>A0A7Y6B7J5</accession>
<dbReference type="Pfam" id="PF12599">
    <property type="entry name" value="DUF3768"/>
    <property type="match status" value="1"/>
</dbReference>
<proteinExistence type="predicted"/>
<keyword evidence="2" id="KW-1185">Reference proteome</keyword>
<comment type="caution">
    <text evidence="1">The sequence shown here is derived from an EMBL/GenBank/DDBJ whole genome shotgun (WGS) entry which is preliminary data.</text>
</comment>
<dbReference type="AlphaFoldDB" id="A0A7Y6B7J5"/>
<dbReference type="GeneID" id="78486585"/>
<evidence type="ECO:0000313" key="2">
    <source>
        <dbReference type="Proteomes" id="UP000536441"/>
    </source>
</evidence>
<protein>
    <submittedName>
        <fullName evidence="1">DUF3768 domain-containing protein</fullName>
    </submittedName>
</protein>
<dbReference type="EMBL" id="JABMCH010000067">
    <property type="protein sequence ID" value="NUU48148.1"/>
    <property type="molecule type" value="Genomic_DNA"/>
</dbReference>
<dbReference type="Proteomes" id="UP000536441">
    <property type="component" value="Unassembled WGS sequence"/>
</dbReference>
<organism evidence="1 2">
    <name type="scientific">Sphingomonas zeae</name>
    <dbReference type="NCBI Taxonomy" id="1646122"/>
    <lineage>
        <taxon>Bacteria</taxon>
        <taxon>Pseudomonadati</taxon>
        <taxon>Pseudomonadota</taxon>
        <taxon>Alphaproteobacteria</taxon>
        <taxon>Sphingomonadales</taxon>
        <taxon>Sphingomonadaceae</taxon>
        <taxon>Sphingomonas</taxon>
    </lineage>
</organism>
<evidence type="ECO:0000313" key="1">
    <source>
        <dbReference type="EMBL" id="NUU48148.1"/>
    </source>
</evidence>
<gene>
    <name evidence="1" type="ORF">HP438_14340</name>
</gene>
<reference evidence="1 2" key="1">
    <citation type="submission" date="2020-05" db="EMBL/GenBank/DDBJ databases">
        <title>Genome Sequencing of Type Strains.</title>
        <authorList>
            <person name="Lemaire J.F."/>
            <person name="Inderbitzin P."/>
            <person name="Gregorio O.A."/>
            <person name="Collins S.B."/>
            <person name="Wespe N."/>
            <person name="Knight-Connoni V."/>
        </authorList>
    </citation>
    <scope>NUCLEOTIDE SEQUENCE [LARGE SCALE GENOMIC DNA]</scope>
    <source>
        <strain evidence="1 2">DSM 100049</strain>
    </source>
</reference>
<sequence length="130" mass="14372">MSDATPRPASTADAASAIARLNDRLRDHITQPGTDRVMMTSGIAELIGDVGIFRNFRKRAELLRAIRGYDAFTRANDPYGEHDLGTFDFEGAACMWKIDYYNADLSAGSEDPSDPSVTVRVLTIMRADER</sequence>
<dbReference type="InterPro" id="IPR022243">
    <property type="entry name" value="DUF3768"/>
</dbReference>